<dbReference type="PANTHER" id="PTHR46708">
    <property type="entry name" value="TENASCIN"/>
    <property type="match status" value="1"/>
</dbReference>
<dbReference type="RefSeq" id="WP_344728426.1">
    <property type="nucleotide sequence ID" value="NZ_BAABBI010000001.1"/>
</dbReference>
<dbReference type="PANTHER" id="PTHR46708:SF2">
    <property type="entry name" value="FIBRONECTIN TYPE-III DOMAIN-CONTAINING PROTEIN"/>
    <property type="match status" value="1"/>
</dbReference>
<dbReference type="Gene3D" id="2.60.40.10">
    <property type="entry name" value="Immunoglobulins"/>
    <property type="match status" value="1"/>
</dbReference>
<evidence type="ECO:0000313" key="4">
    <source>
        <dbReference type="Proteomes" id="UP001501456"/>
    </source>
</evidence>
<dbReference type="InterPro" id="IPR003961">
    <property type="entry name" value="FN3_dom"/>
</dbReference>
<keyword evidence="1" id="KW-0677">Repeat</keyword>
<dbReference type="PROSITE" id="PS51257">
    <property type="entry name" value="PROKAR_LIPOPROTEIN"/>
    <property type="match status" value="1"/>
</dbReference>
<dbReference type="EMBL" id="BAABBI010000001">
    <property type="protein sequence ID" value="GAA3781687.1"/>
    <property type="molecule type" value="Genomic_DNA"/>
</dbReference>
<gene>
    <name evidence="3" type="ORF">GCM10022271_12480</name>
</gene>
<reference evidence="4" key="1">
    <citation type="journal article" date="2019" name="Int. J. Syst. Evol. Microbiol.">
        <title>The Global Catalogue of Microorganisms (GCM) 10K type strain sequencing project: providing services to taxonomists for standard genome sequencing and annotation.</title>
        <authorList>
            <consortium name="The Broad Institute Genomics Platform"/>
            <consortium name="The Broad Institute Genome Sequencing Center for Infectious Disease"/>
            <person name="Wu L."/>
            <person name="Ma J."/>
        </authorList>
    </citation>
    <scope>NUCLEOTIDE SEQUENCE [LARGE SCALE GENOMIC DNA]</scope>
    <source>
        <strain evidence="4">JCM 17525</strain>
    </source>
</reference>
<accession>A0ABP7H197</accession>
<organism evidence="3 4">
    <name type="scientific">Corallibacter vietnamensis</name>
    <dbReference type="NCBI Taxonomy" id="904130"/>
    <lineage>
        <taxon>Bacteria</taxon>
        <taxon>Pseudomonadati</taxon>
        <taxon>Bacteroidota</taxon>
        <taxon>Flavobacteriia</taxon>
        <taxon>Flavobacteriales</taxon>
        <taxon>Flavobacteriaceae</taxon>
        <taxon>Corallibacter</taxon>
    </lineage>
</organism>
<dbReference type="Pfam" id="PF00041">
    <property type="entry name" value="fn3"/>
    <property type="match status" value="1"/>
</dbReference>
<evidence type="ECO:0000256" key="1">
    <source>
        <dbReference type="ARBA" id="ARBA00022737"/>
    </source>
</evidence>
<dbReference type="SUPFAM" id="SSF49265">
    <property type="entry name" value="Fibronectin type III"/>
    <property type="match status" value="1"/>
</dbReference>
<dbReference type="PROSITE" id="PS50853">
    <property type="entry name" value="FN3"/>
    <property type="match status" value="1"/>
</dbReference>
<dbReference type="InterPro" id="IPR050991">
    <property type="entry name" value="ECM_Regulatory_Proteins"/>
</dbReference>
<name>A0ABP7H197_9FLAO</name>
<dbReference type="InterPro" id="IPR013783">
    <property type="entry name" value="Ig-like_fold"/>
</dbReference>
<dbReference type="Proteomes" id="UP001501456">
    <property type="component" value="Unassembled WGS sequence"/>
</dbReference>
<feature type="domain" description="Fibronectin type-III" evidence="2">
    <location>
        <begin position="33"/>
        <end position="122"/>
    </location>
</feature>
<dbReference type="CDD" id="cd00063">
    <property type="entry name" value="FN3"/>
    <property type="match status" value="1"/>
</dbReference>
<evidence type="ECO:0000313" key="3">
    <source>
        <dbReference type="EMBL" id="GAA3781687.1"/>
    </source>
</evidence>
<sequence>MKKILFPIVLLLLTISCSKDDEGGIITIPTCNTPENIQVSDVTSDSAIISWEATNTSANYTIEYGVSGFSQGNGTSITNSNTTITLENLASNTSYDVYIQSVCSSTNVSVFSDVTSFTTIAPLVATDFLPNLSDFNLFAGDLENLTPSVYAFEYELNTPLFTDYAHKQRLIVLPPGTSMTYVNDGLPDFPDNTLISKTFYYNNDERDTSLGKKIIETRILIKKNGSWEFGNYIWNDSQTEATLDSSGDGGTSTFSYIDNSGSTQNLDYKIPTSTQCLQCHNSNDVATPIGPKLRTMNMSNQLQNMIDQNLLTNLSNPSTVSVLPNWEDTSYTLEERARAYFDINCAHCHSPGGDCYPESNLDLRYETSIRNSHITEHGPSIKTRTQSLIQDYSMPLIGTTILHPEGYTLIEDYIDTL</sequence>
<comment type="caution">
    <text evidence="3">The sequence shown here is derived from an EMBL/GenBank/DDBJ whole genome shotgun (WGS) entry which is preliminary data.</text>
</comment>
<dbReference type="InterPro" id="IPR036116">
    <property type="entry name" value="FN3_sf"/>
</dbReference>
<proteinExistence type="predicted"/>
<protein>
    <recommendedName>
        <fullName evidence="2">Fibronectin type-III domain-containing protein</fullName>
    </recommendedName>
</protein>
<evidence type="ECO:0000259" key="2">
    <source>
        <dbReference type="PROSITE" id="PS50853"/>
    </source>
</evidence>
<keyword evidence="4" id="KW-1185">Reference proteome</keyword>
<dbReference type="SMART" id="SM00060">
    <property type="entry name" value="FN3"/>
    <property type="match status" value="1"/>
</dbReference>